<proteinExistence type="predicted"/>
<dbReference type="GO" id="GO:0003676">
    <property type="term" value="F:nucleic acid binding"/>
    <property type="evidence" value="ECO:0007669"/>
    <property type="project" value="InterPro"/>
</dbReference>
<protein>
    <submittedName>
        <fullName evidence="1">Uncharacterized protein</fullName>
    </submittedName>
</protein>
<sequence length="207" mass="23152">MSPPRVLFVDGGSRFGWCYGPVGSIPISGSDFFAKKAKVASHQMIYCGAQRWLQEFIAQHPVDVFAVEQPVPDSHLKRQTNAATSHLKYGVIACLFAMAGHHRIYRPVEMPISTIRSKFIGRGNLKGEIAKPQILQKCLALGWIPHDAEDLSFDRSDAVAGWYATCLYAAPAIAQPVDDLWVASERRKREAEELSRRYQPAPVPERF</sequence>
<evidence type="ECO:0000313" key="1">
    <source>
        <dbReference type="EMBL" id="PWJ93568.1"/>
    </source>
</evidence>
<organism evidence="1 2">
    <name type="scientific">Rhizobium loti</name>
    <name type="common">Mesorhizobium loti</name>
    <dbReference type="NCBI Taxonomy" id="381"/>
    <lineage>
        <taxon>Bacteria</taxon>
        <taxon>Pseudomonadati</taxon>
        <taxon>Pseudomonadota</taxon>
        <taxon>Alphaproteobacteria</taxon>
        <taxon>Hyphomicrobiales</taxon>
        <taxon>Phyllobacteriaceae</taxon>
        <taxon>Mesorhizobium</taxon>
    </lineage>
</organism>
<dbReference type="RefSeq" id="WP_109658782.1">
    <property type="nucleotide sequence ID" value="NZ_QGGH01000001.1"/>
</dbReference>
<evidence type="ECO:0000313" key="2">
    <source>
        <dbReference type="Proteomes" id="UP000245631"/>
    </source>
</evidence>
<dbReference type="EMBL" id="QGGH01000001">
    <property type="protein sequence ID" value="PWJ93568.1"/>
    <property type="molecule type" value="Genomic_DNA"/>
</dbReference>
<accession>A0A8E2WFM5</accession>
<dbReference type="GeneID" id="61049602"/>
<reference evidence="1 2" key="1">
    <citation type="submission" date="2018-05" db="EMBL/GenBank/DDBJ databases">
        <title>Genomic Encyclopedia of Type Strains, Phase IV (KMG-IV): sequencing the most valuable type-strain genomes for metagenomic binning, comparative biology and taxonomic classification.</title>
        <authorList>
            <person name="Goeker M."/>
        </authorList>
    </citation>
    <scope>NUCLEOTIDE SEQUENCE [LARGE SCALE GENOMIC DNA]</scope>
    <source>
        <strain evidence="1 2">DSM 2626</strain>
    </source>
</reference>
<dbReference type="InterPro" id="IPR036397">
    <property type="entry name" value="RNaseH_sf"/>
</dbReference>
<dbReference type="Proteomes" id="UP000245631">
    <property type="component" value="Unassembled WGS sequence"/>
</dbReference>
<dbReference type="Gene3D" id="3.30.420.10">
    <property type="entry name" value="Ribonuclease H-like superfamily/Ribonuclease H"/>
    <property type="match status" value="1"/>
</dbReference>
<gene>
    <name evidence="1" type="ORF">C8D77_101247</name>
</gene>
<comment type="caution">
    <text evidence="1">The sequence shown here is derived from an EMBL/GenBank/DDBJ whole genome shotgun (WGS) entry which is preliminary data.</text>
</comment>
<name>A0A8E2WFM5_RHILI</name>
<dbReference type="AlphaFoldDB" id="A0A8E2WFM5"/>